<feature type="transmembrane region" description="Helical" evidence="2">
    <location>
        <begin position="297"/>
        <end position="318"/>
    </location>
</feature>
<feature type="transmembrane region" description="Helical" evidence="2">
    <location>
        <begin position="227"/>
        <end position="247"/>
    </location>
</feature>
<feature type="transmembrane region" description="Helical" evidence="2">
    <location>
        <begin position="75"/>
        <end position="99"/>
    </location>
</feature>
<feature type="transmembrane region" description="Helical" evidence="2">
    <location>
        <begin position="192"/>
        <end position="212"/>
    </location>
</feature>
<evidence type="ECO:0000256" key="1">
    <source>
        <dbReference type="SAM" id="MobiDB-lite"/>
    </source>
</evidence>
<dbReference type="Proteomes" id="UP000636960">
    <property type="component" value="Unassembled WGS sequence"/>
</dbReference>
<proteinExistence type="predicted"/>
<comment type="caution">
    <text evidence="3">The sequence shown here is derived from an EMBL/GenBank/DDBJ whole genome shotgun (WGS) entry which is preliminary data.</text>
</comment>
<dbReference type="PANTHER" id="PTHR36840">
    <property type="entry name" value="BLL5714 PROTEIN"/>
    <property type="match status" value="1"/>
</dbReference>
<feature type="region of interest" description="Disordered" evidence="1">
    <location>
        <begin position="1"/>
        <end position="41"/>
    </location>
</feature>
<feature type="transmembrane region" description="Helical" evidence="2">
    <location>
        <begin position="136"/>
        <end position="156"/>
    </location>
</feature>
<feature type="transmembrane region" description="Helical" evidence="2">
    <location>
        <begin position="389"/>
        <end position="405"/>
    </location>
</feature>
<keyword evidence="2" id="KW-0472">Membrane</keyword>
<organism evidence="3 4">
    <name type="scientific">Paractinoplanes rishiriensis</name>
    <dbReference type="NCBI Taxonomy" id="1050105"/>
    <lineage>
        <taxon>Bacteria</taxon>
        <taxon>Bacillati</taxon>
        <taxon>Actinomycetota</taxon>
        <taxon>Actinomycetes</taxon>
        <taxon>Micromonosporales</taxon>
        <taxon>Micromonosporaceae</taxon>
        <taxon>Paractinoplanes</taxon>
    </lineage>
</organism>
<evidence type="ECO:0000313" key="3">
    <source>
        <dbReference type="EMBL" id="GIF01277.1"/>
    </source>
</evidence>
<feature type="compositionally biased region" description="Acidic residues" evidence="1">
    <location>
        <begin position="15"/>
        <end position="29"/>
    </location>
</feature>
<feature type="transmembrane region" description="Helical" evidence="2">
    <location>
        <begin position="168"/>
        <end position="186"/>
    </location>
</feature>
<dbReference type="AlphaFoldDB" id="A0A919KCP6"/>
<feature type="transmembrane region" description="Helical" evidence="2">
    <location>
        <begin position="253"/>
        <end position="276"/>
    </location>
</feature>
<gene>
    <name evidence="3" type="ORF">Ari01nite_87410</name>
</gene>
<keyword evidence="4" id="KW-1185">Reference proteome</keyword>
<feature type="transmembrane region" description="Helical" evidence="2">
    <location>
        <begin position="364"/>
        <end position="383"/>
    </location>
</feature>
<protein>
    <submittedName>
        <fullName evidence="3">Low temperature requirement protein A</fullName>
    </submittedName>
</protein>
<feature type="transmembrane region" description="Helical" evidence="2">
    <location>
        <begin position="338"/>
        <end position="357"/>
    </location>
</feature>
<evidence type="ECO:0000313" key="4">
    <source>
        <dbReference type="Proteomes" id="UP000636960"/>
    </source>
</evidence>
<dbReference type="InterPro" id="IPR010640">
    <property type="entry name" value="Low_temperature_requirement_A"/>
</dbReference>
<dbReference type="PANTHER" id="PTHR36840:SF1">
    <property type="entry name" value="BLL5714 PROTEIN"/>
    <property type="match status" value="1"/>
</dbReference>
<reference evidence="3" key="1">
    <citation type="submission" date="2021-01" db="EMBL/GenBank/DDBJ databases">
        <title>Whole genome shotgun sequence of Actinoplanes rishiriensis NBRC 108556.</title>
        <authorList>
            <person name="Komaki H."/>
            <person name="Tamura T."/>
        </authorList>
    </citation>
    <scope>NUCLEOTIDE SEQUENCE</scope>
    <source>
        <strain evidence="3">NBRC 108556</strain>
    </source>
</reference>
<feature type="transmembrane region" description="Helical" evidence="2">
    <location>
        <begin position="106"/>
        <end position="124"/>
    </location>
</feature>
<dbReference type="Pfam" id="PF06772">
    <property type="entry name" value="LtrA"/>
    <property type="match status" value="1"/>
</dbReference>
<dbReference type="EMBL" id="BOMV01000101">
    <property type="protein sequence ID" value="GIF01277.1"/>
    <property type="molecule type" value="Genomic_DNA"/>
</dbReference>
<name>A0A919KCP6_9ACTN</name>
<evidence type="ECO:0000256" key="2">
    <source>
        <dbReference type="SAM" id="Phobius"/>
    </source>
</evidence>
<sequence length="417" mass="44798">MGHPGGMSQQVSGLDPEEQAQLDREDEEGRDLVRPPDVNEESNRSATRLELFFDLAFVLFVARCADILAKDETWPGAFTFIAVVAIGWWSWASAALYANRFDTDDAIFRLLTLTGMAGVVAMAASVDKLDATTSRWFALAYVMLRVVLIVGYLRAWRALPDARRTIRPYLLAHAAGAAVWLTSLAVPTPGRYVLWGIGVAVDLVGPTLAARLKDGIPLHMEHLPERFGLFVILVLGESVAAVVTGIHDAGWQPGIVVTAALAFLIAAALWWSYFALSGGVAKRRLVQEGHERTRQGVHDFFVYAHLPVAVSLATVAVGLEHAIVHGTEGHLSSGTRTVIAFGLAGYLASVALIQAVLARHLRPALLWPGAGVLLIPIVCLFNLRPPVLLAVLAAIMVAGVATGTAQHRAGQIHTAET</sequence>
<keyword evidence="2" id="KW-0812">Transmembrane</keyword>
<accession>A0A919KCP6</accession>
<keyword evidence="2" id="KW-1133">Transmembrane helix</keyword>